<dbReference type="SUPFAM" id="SSF51011">
    <property type="entry name" value="Glycosyl hydrolase domain"/>
    <property type="match status" value="1"/>
</dbReference>
<keyword evidence="7" id="KW-1185">Reference proteome</keyword>
<dbReference type="Gene3D" id="3.20.20.80">
    <property type="entry name" value="Glycosidases"/>
    <property type="match status" value="1"/>
</dbReference>
<dbReference type="GO" id="GO:0016787">
    <property type="term" value="F:hydrolase activity"/>
    <property type="evidence" value="ECO:0007669"/>
    <property type="project" value="UniProtKB-KW"/>
</dbReference>
<evidence type="ECO:0000256" key="2">
    <source>
        <dbReference type="ARBA" id="ARBA00022801"/>
    </source>
</evidence>
<organism evidence="6 7">
    <name type="scientific">Streptomyces albipurpureus</name>
    <dbReference type="NCBI Taxonomy" id="2897419"/>
    <lineage>
        <taxon>Bacteria</taxon>
        <taxon>Bacillati</taxon>
        <taxon>Actinomycetota</taxon>
        <taxon>Actinomycetes</taxon>
        <taxon>Kitasatosporales</taxon>
        <taxon>Streptomycetaceae</taxon>
        <taxon>Streptomyces</taxon>
    </lineage>
</organism>
<evidence type="ECO:0000256" key="1">
    <source>
        <dbReference type="ARBA" id="ARBA00008875"/>
    </source>
</evidence>
<keyword evidence="4" id="KW-0119">Carbohydrate metabolism</keyword>
<keyword evidence="4" id="KW-0624">Polysaccharide degradation</keyword>
<keyword evidence="2 6" id="KW-0378">Hydrolase</keyword>
<dbReference type="InterPro" id="IPR013783">
    <property type="entry name" value="Ig-like_fold"/>
</dbReference>
<reference evidence="6" key="1">
    <citation type="submission" date="2022-06" db="EMBL/GenBank/DDBJ databases">
        <title>Genome public.</title>
        <authorList>
            <person name="Sun Q."/>
        </authorList>
    </citation>
    <scope>NUCLEOTIDE SEQUENCE</scope>
    <source>
        <strain evidence="6">CWNU-1</strain>
    </source>
</reference>
<protein>
    <submittedName>
        <fullName evidence="6">Glycoside hydrolase</fullName>
    </submittedName>
</protein>
<evidence type="ECO:0000256" key="4">
    <source>
        <dbReference type="ARBA" id="ARBA00023326"/>
    </source>
</evidence>
<dbReference type="InterPro" id="IPR036116">
    <property type="entry name" value="FN3_sf"/>
</dbReference>
<dbReference type="InterPro" id="IPR000514">
    <property type="entry name" value="Glyco_hydro_39"/>
</dbReference>
<dbReference type="SUPFAM" id="SSF51445">
    <property type="entry name" value="(Trans)glycosidases"/>
    <property type="match status" value="1"/>
</dbReference>
<dbReference type="Pfam" id="PF01229">
    <property type="entry name" value="Glyco_hydro_39"/>
    <property type="match status" value="1"/>
</dbReference>
<dbReference type="Gene3D" id="2.60.40.10">
    <property type="entry name" value="Immunoglobulins"/>
    <property type="match status" value="1"/>
</dbReference>
<dbReference type="InterPro" id="IPR051923">
    <property type="entry name" value="Glycosyl_Hydrolase_39"/>
</dbReference>
<dbReference type="PANTHER" id="PTHR12631">
    <property type="entry name" value="ALPHA-L-IDURONIDASE"/>
    <property type="match status" value="1"/>
</dbReference>
<accession>A0ABT0UGL0</accession>
<proteinExistence type="inferred from homology"/>
<name>A0ABT0UGL0_9ACTN</name>
<evidence type="ECO:0000256" key="3">
    <source>
        <dbReference type="ARBA" id="ARBA00023295"/>
    </source>
</evidence>
<dbReference type="PRINTS" id="PR00745">
    <property type="entry name" value="GLHYDRLASE39"/>
</dbReference>
<dbReference type="SUPFAM" id="SSF49265">
    <property type="entry name" value="Fibronectin type III"/>
    <property type="match status" value="1"/>
</dbReference>
<dbReference type="EMBL" id="JAMQAW010000003">
    <property type="protein sequence ID" value="MCM2387436.1"/>
    <property type="molecule type" value="Genomic_DNA"/>
</dbReference>
<dbReference type="InterPro" id="IPR003961">
    <property type="entry name" value="FN3_dom"/>
</dbReference>
<evidence type="ECO:0000259" key="5">
    <source>
        <dbReference type="Pfam" id="PF01229"/>
    </source>
</evidence>
<dbReference type="InterPro" id="IPR049166">
    <property type="entry name" value="GH39_cat"/>
</dbReference>
<feature type="domain" description="Glycosyl hydrolases family 39 N-terminal catalytic" evidence="5">
    <location>
        <begin position="143"/>
        <end position="584"/>
    </location>
</feature>
<evidence type="ECO:0000313" key="7">
    <source>
        <dbReference type="Proteomes" id="UP001431429"/>
    </source>
</evidence>
<sequence>MSADDGRGVSSSEAAHADWRERIYRPSGQTAAPVPDATLTVPHRVRTRVGAGHITLEWEPVDGAIGYLVHRAAGGGEFTTTKQRDVDVPQVPAPRYVDTDLKPGEPVRYIVAAIAGMDVTGPFCDPVSAVAATESADRPAAVAVTVHADHVTRELPRPWRPMIGSEHLSYALAEGTTGGRPIGAELTAALRTVHEELGVRTVRAHAILCDDLGVYREVDGEPVHDFSGVDAVYDNILSFGLRPIVELGYMPHDLASDPAKTVFGYRAIISPPKDYDRWGNLVHDLTRHLVDRYGLSEVRDNWAFEVWNEANLEVFWSGTPQEFFRLYDVTAAAVKSVHPGLRVGGPSSAANGWVNELLAHIDESEAALDFVSTHTYGNAPLDWRPVLARHGREGVPIWWTEWGPTPTHFHGIGDGPFGAVFLLHGMKSAAGRIEALSHWVASDHFEELGAPPALFHGGFGLLTVGNLRKPRYWALSLAERLGEHELAVEAAGDIGGVEAWAARHSDGRIGILVWNGTLNQARAEGDTALSRQVRVEVTGLGDRPYRATHHRIDERHTNIQAVWRRMGGGNWPEGSQWGELERADALDAYEPEWSFTGELSFELPMPGVSFLELTPWP</sequence>
<dbReference type="InterPro" id="IPR017853">
    <property type="entry name" value="GH"/>
</dbReference>
<keyword evidence="3" id="KW-0326">Glycosidase</keyword>
<dbReference type="PANTHER" id="PTHR12631:SF10">
    <property type="entry name" value="BETA-XYLOSIDASE-LIKE PROTEIN-RELATED"/>
    <property type="match status" value="1"/>
</dbReference>
<dbReference type="Gene3D" id="2.60.40.1500">
    <property type="entry name" value="Glycosyl hydrolase domain, family 39"/>
    <property type="match status" value="1"/>
</dbReference>
<comment type="caution">
    <text evidence="6">The sequence shown here is derived from an EMBL/GenBank/DDBJ whole genome shotgun (WGS) entry which is preliminary data.</text>
</comment>
<gene>
    <name evidence="6" type="ORF">NBG84_03765</name>
</gene>
<evidence type="ECO:0000313" key="6">
    <source>
        <dbReference type="EMBL" id="MCM2387436.1"/>
    </source>
</evidence>
<dbReference type="CDD" id="cd00063">
    <property type="entry name" value="FN3"/>
    <property type="match status" value="1"/>
</dbReference>
<comment type="similarity">
    <text evidence="1">Belongs to the glycosyl hydrolase 39 family.</text>
</comment>
<dbReference type="Proteomes" id="UP001431429">
    <property type="component" value="Unassembled WGS sequence"/>
</dbReference>
<dbReference type="RefSeq" id="WP_250917800.1">
    <property type="nucleotide sequence ID" value="NZ_JAMQAW010000003.1"/>
</dbReference>